<evidence type="ECO:0000259" key="2">
    <source>
        <dbReference type="Pfam" id="PF01883"/>
    </source>
</evidence>
<comment type="caution">
    <text evidence="3">The sequence shown here is derived from an EMBL/GenBank/DDBJ whole genome shotgun (WGS) entry which is preliminary data.</text>
</comment>
<reference evidence="3 4" key="1">
    <citation type="submission" date="2018-12" db="EMBL/GenBank/DDBJ databases">
        <title>Croceicoccus ponticola sp. nov., a lipolytic bacterium isolated from seawater.</title>
        <authorList>
            <person name="Yoon J.-H."/>
        </authorList>
    </citation>
    <scope>NUCLEOTIDE SEQUENCE [LARGE SCALE GENOMIC DNA]</scope>
    <source>
        <strain evidence="3 4">GM-16</strain>
    </source>
</reference>
<accession>A0A437GYA3</accession>
<evidence type="ECO:0000313" key="4">
    <source>
        <dbReference type="Proteomes" id="UP000283003"/>
    </source>
</evidence>
<feature type="domain" description="MIP18 family-like" evidence="2">
    <location>
        <begin position="85"/>
        <end position="156"/>
    </location>
</feature>
<dbReference type="InterPro" id="IPR052339">
    <property type="entry name" value="Fe-S_Maturation_MIP18"/>
</dbReference>
<feature type="region of interest" description="Disordered" evidence="1">
    <location>
        <begin position="1"/>
        <end position="56"/>
    </location>
</feature>
<proteinExistence type="predicted"/>
<sequence>MTDDNTPDRVVAPSPVNAPPTEEVTSVDAPRRARVEEVADESALEAGPETAGEKLERKKDYLEGFLKERPADVSGNEPGGDLYESVIAALKEIFDPEIPVNIYDLGLIYGVDIDDSGHANVTMTLTTPHCPVAESMPAEVELRVGAVPGVGDAEVNLVWDPPWDPQKMSDEAKLELGML</sequence>
<dbReference type="Gene3D" id="3.30.300.130">
    <property type="entry name" value="Fe-S cluster assembly (FSCA)"/>
    <property type="match status" value="1"/>
</dbReference>
<dbReference type="OrthoDB" id="9805360at2"/>
<dbReference type="Proteomes" id="UP000283003">
    <property type="component" value="Unassembled WGS sequence"/>
</dbReference>
<dbReference type="Pfam" id="PF01883">
    <property type="entry name" value="FeS_assembly_P"/>
    <property type="match status" value="1"/>
</dbReference>
<gene>
    <name evidence="3" type="ORF">EKN06_06855</name>
</gene>
<dbReference type="InterPro" id="IPR014291">
    <property type="entry name" value="SUF_FeS_clus_asmbl-assoc"/>
</dbReference>
<dbReference type="EMBL" id="RXOL01000002">
    <property type="protein sequence ID" value="RVQ67657.1"/>
    <property type="molecule type" value="Genomic_DNA"/>
</dbReference>
<dbReference type="RefSeq" id="WP_127612165.1">
    <property type="nucleotide sequence ID" value="NZ_RXOL01000002.1"/>
</dbReference>
<evidence type="ECO:0000313" key="3">
    <source>
        <dbReference type="EMBL" id="RVQ67657.1"/>
    </source>
</evidence>
<dbReference type="NCBIfam" id="TIGR02945">
    <property type="entry name" value="SUF_assoc"/>
    <property type="match status" value="1"/>
</dbReference>
<keyword evidence="4" id="KW-1185">Reference proteome</keyword>
<dbReference type="InterPro" id="IPR002744">
    <property type="entry name" value="MIP18-like"/>
</dbReference>
<evidence type="ECO:0000256" key="1">
    <source>
        <dbReference type="SAM" id="MobiDB-lite"/>
    </source>
</evidence>
<protein>
    <submittedName>
        <fullName evidence="3">SUF system Fe-S cluster assembly protein</fullName>
    </submittedName>
</protein>
<organism evidence="3 4">
    <name type="scientific">Croceicoccus ponticola</name>
    <dbReference type="NCBI Taxonomy" id="2217664"/>
    <lineage>
        <taxon>Bacteria</taxon>
        <taxon>Pseudomonadati</taxon>
        <taxon>Pseudomonadota</taxon>
        <taxon>Alphaproteobacteria</taxon>
        <taxon>Sphingomonadales</taxon>
        <taxon>Erythrobacteraceae</taxon>
        <taxon>Croceicoccus</taxon>
    </lineage>
</organism>
<dbReference type="SUPFAM" id="SSF117916">
    <property type="entry name" value="Fe-S cluster assembly (FSCA) domain-like"/>
    <property type="match status" value="1"/>
</dbReference>
<dbReference type="AlphaFoldDB" id="A0A437GYA3"/>
<dbReference type="InterPro" id="IPR034904">
    <property type="entry name" value="FSCA_dom_sf"/>
</dbReference>
<dbReference type="PANTHER" id="PTHR42831">
    <property type="entry name" value="FE-S PROTEIN MATURATION AUXILIARY FACTOR YITW"/>
    <property type="match status" value="1"/>
</dbReference>
<dbReference type="PANTHER" id="PTHR42831:SF1">
    <property type="entry name" value="FE-S PROTEIN MATURATION AUXILIARY FACTOR YITW"/>
    <property type="match status" value="1"/>
</dbReference>
<name>A0A437GYA3_9SPHN</name>